<evidence type="ECO:0000313" key="3">
    <source>
        <dbReference type="EMBL" id="MBB5722277.1"/>
    </source>
</evidence>
<gene>
    <name evidence="3" type="ORF">FHS72_001903</name>
</gene>
<dbReference type="GO" id="GO:0016491">
    <property type="term" value="F:oxidoreductase activity"/>
    <property type="evidence" value="ECO:0007669"/>
    <property type="project" value="UniProtKB-KW"/>
</dbReference>
<comment type="caution">
    <text evidence="3">The sequence shown here is derived from an EMBL/GenBank/DDBJ whole genome shotgun (WGS) entry which is preliminary data.</text>
</comment>
<dbReference type="PANTHER" id="PTHR13847:SF281">
    <property type="entry name" value="FAD DEPENDENT OXIDOREDUCTASE DOMAIN-CONTAINING PROTEIN"/>
    <property type="match status" value="1"/>
</dbReference>
<dbReference type="Gene3D" id="3.50.50.60">
    <property type="entry name" value="FAD/NAD(P)-binding domain"/>
    <property type="match status" value="1"/>
</dbReference>
<dbReference type="GO" id="GO:0005737">
    <property type="term" value="C:cytoplasm"/>
    <property type="evidence" value="ECO:0007669"/>
    <property type="project" value="TreeGrafter"/>
</dbReference>
<dbReference type="InterPro" id="IPR006076">
    <property type="entry name" value="FAD-dep_OxRdtase"/>
</dbReference>
<dbReference type="InterPro" id="IPR036188">
    <property type="entry name" value="FAD/NAD-bd_sf"/>
</dbReference>
<dbReference type="PANTHER" id="PTHR13847">
    <property type="entry name" value="SARCOSINE DEHYDROGENASE-RELATED"/>
    <property type="match status" value="1"/>
</dbReference>
<keyword evidence="1 3" id="KW-0560">Oxidoreductase</keyword>
<dbReference type="Proteomes" id="UP000535415">
    <property type="component" value="Unassembled WGS sequence"/>
</dbReference>
<reference evidence="3 4" key="1">
    <citation type="submission" date="2020-08" db="EMBL/GenBank/DDBJ databases">
        <title>Genomic Encyclopedia of Type Strains, Phase IV (KMG-IV): sequencing the most valuable type-strain genomes for metagenomic binning, comparative biology and taxonomic classification.</title>
        <authorList>
            <person name="Goeker M."/>
        </authorList>
    </citation>
    <scope>NUCLEOTIDE SEQUENCE [LARGE SCALE GENOMIC DNA]</scope>
    <source>
        <strain evidence="3 4">DSM 101064</strain>
    </source>
</reference>
<protein>
    <submittedName>
        <fullName evidence="3">Gamma-glutamylputrescine oxidase</fullName>
        <ecNumber evidence="3">1.4.3.-</ecNumber>
    </submittedName>
</protein>
<name>A0A7W9BKM6_9RHOB</name>
<organism evidence="3 4">
    <name type="scientific">Yoonia ponticola</name>
    <dbReference type="NCBI Taxonomy" id="1524255"/>
    <lineage>
        <taxon>Bacteria</taxon>
        <taxon>Pseudomonadati</taxon>
        <taxon>Pseudomonadota</taxon>
        <taxon>Alphaproteobacteria</taxon>
        <taxon>Rhodobacterales</taxon>
        <taxon>Paracoccaceae</taxon>
        <taxon>Yoonia</taxon>
    </lineage>
</organism>
<accession>A0A7W9BKM6</accession>
<dbReference type="AlphaFoldDB" id="A0A7W9BKM6"/>
<dbReference type="RefSeq" id="WP_183528421.1">
    <property type="nucleotide sequence ID" value="NZ_JACIJM010000005.1"/>
</dbReference>
<dbReference type="EMBL" id="JACIJM010000005">
    <property type="protein sequence ID" value="MBB5722277.1"/>
    <property type="molecule type" value="Genomic_DNA"/>
</dbReference>
<evidence type="ECO:0000259" key="2">
    <source>
        <dbReference type="Pfam" id="PF01266"/>
    </source>
</evidence>
<dbReference type="EC" id="1.4.3.-" evidence="3"/>
<keyword evidence="4" id="KW-1185">Reference proteome</keyword>
<feature type="domain" description="FAD dependent oxidoreductase" evidence="2">
    <location>
        <begin position="40"/>
        <end position="391"/>
    </location>
</feature>
<evidence type="ECO:0000256" key="1">
    <source>
        <dbReference type="ARBA" id="ARBA00023002"/>
    </source>
</evidence>
<sequence length="435" mass="46193">MTLDLLTANDKQGAYPASYYAASATPLPPFSAAEGTITCDVCVIGGGYTGLAAALHLAQKGYDVVLLEAQRVGFGASGRNGGQVGTGQRVEMDSVEKMVGMGPAKALWDMSLESVQLVKDLIKTHAMDVPFHDGVIEAAHRARFVPEFHEYAAHLEKVYGYTQMTALDRAAMHDHVGSQAYHGGALDMGSGHIHPLRYALGLARAARDAGVRIFEGSKVTGLVHGSTVTISTNTADVKASYVVMGCNGYLGGLDGNVAKKVMPINNFIAATEPLDDDSAKGLIKYNHAVADSKFVINYFRLSDDNRMLFGGGESYGYRFPSDIAATVRKPMSEIFPQLADVKIDYAWGGTLGITMNRMPHFARVAGNVLTASGYSGHGVAMATLGGKIAADAIAGHAEKFDVMASVPTHTFPGGAALRTPLLVAAMIWYSIRDRL</sequence>
<proteinExistence type="predicted"/>
<dbReference type="SUPFAM" id="SSF51905">
    <property type="entry name" value="FAD/NAD(P)-binding domain"/>
    <property type="match status" value="1"/>
</dbReference>
<evidence type="ECO:0000313" key="4">
    <source>
        <dbReference type="Proteomes" id="UP000535415"/>
    </source>
</evidence>
<dbReference type="Pfam" id="PF01266">
    <property type="entry name" value="DAO"/>
    <property type="match status" value="1"/>
</dbReference>
<dbReference type="Gene3D" id="3.30.9.10">
    <property type="entry name" value="D-Amino Acid Oxidase, subunit A, domain 2"/>
    <property type="match status" value="1"/>
</dbReference>